<evidence type="ECO:0000313" key="2">
    <source>
        <dbReference type="EMBL" id="PNH01479.1"/>
    </source>
</evidence>
<evidence type="ECO:0000313" key="3">
    <source>
        <dbReference type="Proteomes" id="UP000236333"/>
    </source>
</evidence>
<dbReference type="Proteomes" id="UP000236333">
    <property type="component" value="Unassembled WGS sequence"/>
</dbReference>
<dbReference type="EMBL" id="PGGS01000882">
    <property type="protein sequence ID" value="PNH01479.1"/>
    <property type="molecule type" value="Genomic_DNA"/>
</dbReference>
<protein>
    <submittedName>
        <fullName evidence="2">Uncharacterized protein</fullName>
    </submittedName>
</protein>
<feature type="compositionally biased region" description="Basic and acidic residues" evidence="1">
    <location>
        <begin position="73"/>
        <end position="82"/>
    </location>
</feature>
<feature type="region of interest" description="Disordered" evidence="1">
    <location>
        <begin position="65"/>
        <end position="86"/>
    </location>
</feature>
<proteinExistence type="predicted"/>
<evidence type="ECO:0000256" key="1">
    <source>
        <dbReference type="SAM" id="MobiDB-lite"/>
    </source>
</evidence>
<name>A0A2J7ZMH8_9CHLO</name>
<dbReference type="OrthoDB" id="560319at2759"/>
<dbReference type="SUPFAM" id="SSF54060">
    <property type="entry name" value="His-Me finger endonucleases"/>
    <property type="match status" value="1"/>
</dbReference>
<reference evidence="2 3" key="1">
    <citation type="journal article" date="2017" name="Mol. Biol. Evol.">
        <title>The 4-celled Tetrabaena socialis nuclear genome reveals the essential components for genetic control of cell number at the origin of multicellularity in the volvocine lineage.</title>
        <authorList>
            <person name="Featherston J."/>
            <person name="Arakaki Y."/>
            <person name="Hanschen E.R."/>
            <person name="Ferris P.J."/>
            <person name="Michod R.E."/>
            <person name="Olson B.J.S.C."/>
            <person name="Nozaki H."/>
            <person name="Durand P.M."/>
        </authorList>
    </citation>
    <scope>NUCLEOTIDE SEQUENCE [LARGE SCALE GENOMIC DNA]</scope>
    <source>
        <strain evidence="2 3">NIES-571</strain>
    </source>
</reference>
<gene>
    <name evidence="2" type="ORF">TSOC_012630</name>
</gene>
<keyword evidence="3" id="KW-1185">Reference proteome</keyword>
<dbReference type="InterPro" id="IPR044925">
    <property type="entry name" value="His-Me_finger_sf"/>
</dbReference>
<dbReference type="AlphaFoldDB" id="A0A2J7ZMH8"/>
<organism evidence="2 3">
    <name type="scientific">Tetrabaena socialis</name>
    <dbReference type="NCBI Taxonomy" id="47790"/>
    <lineage>
        <taxon>Eukaryota</taxon>
        <taxon>Viridiplantae</taxon>
        <taxon>Chlorophyta</taxon>
        <taxon>core chlorophytes</taxon>
        <taxon>Chlorophyceae</taxon>
        <taxon>CS clade</taxon>
        <taxon>Chlamydomonadales</taxon>
        <taxon>Tetrabaenaceae</taxon>
        <taxon>Tetrabaena</taxon>
    </lineage>
</organism>
<comment type="caution">
    <text evidence="2">The sequence shown here is derived from an EMBL/GenBank/DDBJ whole genome shotgun (WGS) entry which is preliminary data.</text>
</comment>
<sequence length="438" mass="48391">MDRSSFEMDSTAIYAHSNGYAYARVDGACVTHHSTILTDVPAGFSVDHLNWQKMDNRRANLRIATASEQISNRTERADKKPPPPELTELGIHRLPRCMRWDVGEGKFVVDPMGAMGTQISGTKSVKVSVVNRFRDCLEKMIAASQEDDEVTRTRVKLAHEYNALVRAAHVIFPEIFPDGPYADLESMCGELAYCQACMKKLPPPTKTDVLHGYLNVPSGIVDLPHIKSIAIVKATQNENKFILFDSAFVDAVANLPTCDVSGTSPIMVATRALRERYPGIVSEADVAAKKKILLKDIVWSSFLGHPRKPDDATIVPLNYQQYDLRAENLLLLPGTSKEHKSPEGIPVIPEGLGISMRFWPRGVSLATAAGTTQSKKSPWVLFVRVRGAKRSSFSCSATTVDTVLKEKVLPLLRMAAEDFDTVNATYQRLLAEYQSVTS</sequence>
<accession>A0A2J7ZMH8</accession>